<comment type="caution">
    <text evidence="2">The sequence shown here is derived from an EMBL/GenBank/DDBJ whole genome shotgun (WGS) entry which is preliminary data.</text>
</comment>
<reference evidence="3" key="1">
    <citation type="submission" date="2016-02" db="EMBL/GenBank/DDBJ databases">
        <authorList>
            <person name="Schultz-Johansen M."/>
            <person name="Glaring M.A."/>
            <person name="Bech P.K."/>
            <person name="Stougaard P."/>
        </authorList>
    </citation>
    <scope>NUCLEOTIDE SEQUENCE [LARGE SCALE GENOMIC DNA]</scope>
    <source>
        <strain evidence="3">S66</strain>
    </source>
</reference>
<feature type="transmembrane region" description="Helical" evidence="1">
    <location>
        <begin position="85"/>
        <end position="113"/>
    </location>
</feature>
<accession>A0A148KLT1</accession>
<gene>
    <name evidence="2" type="ORF">AX660_21090</name>
</gene>
<dbReference type="AlphaFoldDB" id="A0A148KLT1"/>
<proteinExistence type="predicted"/>
<sequence length="138" mass="15873">METQNSKIKDEVAIKNLLSRMPDAVANSFTDTQLMHLKLAIGARQWGKHKVDFRGTFPVPFVRSKIYYVFLMGRNHRDLSRREQLISALTLALFVTLFITVSVLFGILVLYLLKSALGIDIFKGFSFGIWTWFKGLWT</sequence>
<organism evidence="2 3">
    <name type="scientific">Paraglaciecola hydrolytica</name>
    <dbReference type="NCBI Taxonomy" id="1799789"/>
    <lineage>
        <taxon>Bacteria</taxon>
        <taxon>Pseudomonadati</taxon>
        <taxon>Pseudomonadota</taxon>
        <taxon>Gammaproteobacteria</taxon>
        <taxon>Alteromonadales</taxon>
        <taxon>Alteromonadaceae</taxon>
        <taxon>Paraglaciecola</taxon>
    </lineage>
</organism>
<evidence type="ECO:0000313" key="2">
    <source>
        <dbReference type="EMBL" id="KXI27231.1"/>
    </source>
</evidence>
<keyword evidence="1" id="KW-1133">Transmembrane helix</keyword>
<evidence type="ECO:0000313" key="3">
    <source>
        <dbReference type="Proteomes" id="UP000070299"/>
    </source>
</evidence>
<keyword evidence="2" id="KW-0808">Transferase</keyword>
<dbReference type="RefSeq" id="WP_068380302.1">
    <property type="nucleotide sequence ID" value="NZ_LSNE01000011.1"/>
</dbReference>
<dbReference type="EMBL" id="LSNE01000011">
    <property type="protein sequence ID" value="KXI27231.1"/>
    <property type="molecule type" value="Genomic_DNA"/>
</dbReference>
<evidence type="ECO:0000256" key="1">
    <source>
        <dbReference type="SAM" id="Phobius"/>
    </source>
</evidence>
<dbReference type="OrthoDB" id="6264467at2"/>
<dbReference type="STRING" id="1799789.AX660_21090"/>
<protein>
    <submittedName>
        <fullName evidence="2">3-phosphoshikimate 1-carboxyvinyltransferase</fullName>
    </submittedName>
</protein>
<name>A0A148KLT1_9ALTE</name>
<keyword evidence="1" id="KW-0812">Transmembrane</keyword>
<keyword evidence="3" id="KW-1185">Reference proteome</keyword>
<keyword evidence="1" id="KW-0472">Membrane</keyword>
<dbReference type="Proteomes" id="UP000070299">
    <property type="component" value="Unassembled WGS sequence"/>
</dbReference>
<dbReference type="GO" id="GO:0016740">
    <property type="term" value="F:transferase activity"/>
    <property type="evidence" value="ECO:0007669"/>
    <property type="project" value="UniProtKB-KW"/>
</dbReference>